<gene>
    <name evidence="3" type="ORF">KE626_21515</name>
</gene>
<dbReference type="Pfam" id="PF08327">
    <property type="entry name" value="AHSA1"/>
    <property type="match status" value="1"/>
</dbReference>
<dbReference type="Gene3D" id="3.30.530.20">
    <property type="match status" value="1"/>
</dbReference>
<dbReference type="RefSeq" id="WP_211975031.1">
    <property type="nucleotide sequence ID" value="NZ_CBFHAM010000023.1"/>
</dbReference>
<evidence type="ECO:0000313" key="4">
    <source>
        <dbReference type="Proteomes" id="UP000676386"/>
    </source>
</evidence>
<accession>A0ABS5J3V9</accession>
<dbReference type="Proteomes" id="UP000676386">
    <property type="component" value="Unassembled WGS sequence"/>
</dbReference>
<proteinExistence type="inferred from homology"/>
<comment type="caution">
    <text evidence="3">The sequence shown here is derived from an EMBL/GenBank/DDBJ whole genome shotgun (WGS) entry which is preliminary data.</text>
</comment>
<evidence type="ECO:0000259" key="2">
    <source>
        <dbReference type="Pfam" id="PF08327"/>
    </source>
</evidence>
<feature type="domain" description="Activator of Hsp90 ATPase homologue 1/2-like C-terminal" evidence="2">
    <location>
        <begin position="13"/>
        <end position="140"/>
    </location>
</feature>
<sequence length="147" mass="16681">MSNSPLVIERTLNAPVKAVWEAITDNDKMKQWYFQLPAFEPVVGFEFSFEAGSPEKKYTHLCKITAVEPGKKLSYTWRYENYPGNSEVTWELFPEGSKTRLKLTHTGLDSFPGKQDPAFDVESFTKGWTYILGTSLTDFLAKESPVG</sequence>
<name>A0ABS5J3V9_9BACT</name>
<dbReference type="CDD" id="cd07814">
    <property type="entry name" value="SRPBCC_CalC_Aha1-like"/>
    <property type="match status" value="1"/>
</dbReference>
<dbReference type="InterPro" id="IPR023393">
    <property type="entry name" value="START-like_dom_sf"/>
</dbReference>
<protein>
    <submittedName>
        <fullName evidence="3">SRPBCC domain-containing protein</fullName>
    </submittedName>
</protein>
<comment type="similarity">
    <text evidence="1">Belongs to the AHA1 family.</text>
</comment>
<evidence type="ECO:0000256" key="1">
    <source>
        <dbReference type="ARBA" id="ARBA00006817"/>
    </source>
</evidence>
<dbReference type="EMBL" id="JAGTXB010000011">
    <property type="protein sequence ID" value="MBS0029917.1"/>
    <property type="molecule type" value="Genomic_DNA"/>
</dbReference>
<keyword evidence="4" id="KW-1185">Reference proteome</keyword>
<dbReference type="SUPFAM" id="SSF55961">
    <property type="entry name" value="Bet v1-like"/>
    <property type="match status" value="1"/>
</dbReference>
<organism evidence="3 4">
    <name type="scientific">Chitinophaga hostae</name>
    <dbReference type="NCBI Taxonomy" id="2831022"/>
    <lineage>
        <taxon>Bacteria</taxon>
        <taxon>Pseudomonadati</taxon>
        <taxon>Bacteroidota</taxon>
        <taxon>Chitinophagia</taxon>
        <taxon>Chitinophagales</taxon>
        <taxon>Chitinophagaceae</taxon>
        <taxon>Chitinophaga</taxon>
    </lineage>
</organism>
<reference evidence="3 4" key="1">
    <citation type="submission" date="2021-04" db="EMBL/GenBank/DDBJ databases">
        <title>Chitinophaga sp. nov., isolated from the rhizosphere soil.</title>
        <authorList>
            <person name="He S."/>
        </authorList>
    </citation>
    <scope>NUCLEOTIDE SEQUENCE [LARGE SCALE GENOMIC DNA]</scope>
    <source>
        <strain evidence="3 4">2R12</strain>
    </source>
</reference>
<dbReference type="InterPro" id="IPR013538">
    <property type="entry name" value="ASHA1/2-like_C"/>
</dbReference>
<evidence type="ECO:0000313" key="3">
    <source>
        <dbReference type="EMBL" id="MBS0029917.1"/>
    </source>
</evidence>